<feature type="region of interest" description="Disordered" evidence="5">
    <location>
        <begin position="223"/>
        <end position="254"/>
    </location>
</feature>
<feature type="region of interest" description="Disordered" evidence="5">
    <location>
        <begin position="1"/>
        <end position="73"/>
    </location>
</feature>
<dbReference type="EMBL" id="SPLM01000147">
    <property type="protein sequence ID" value="TMW55717.1"/>
    <property type="molecule type" value="Genomic_DNA"/>
</dbReference>
<feature type="compositionally biased region" description="Low complexity" evidence="5">
    <location>
        <begin position="236"/>
        <end position="245"/>
    </location>
</feature>
<feature type="domain" description="PH" evidence="6">
    <location>
        <begin position="279"/>
        <end position="394"/>
    </location>
</feature>
<feature type="compositionally biased region" description="Basic and acidic residues" evidence="5">
    <location>
        <begin position="118"/>
        <end position="131"/>
    </location>
</feature>
<proteinExistence type="predicted"/>
<dbReference type="Pfam" id="PF00650">
    <property type="entry name" value="CRAL_TRIO"/>
    <property type="match status" value="1"/>
</dbReference>
<dbReference type="PROSITE" id="PS50178">
    <property type="entry name" value="ZF_FYVE"/>
    <property type="match status" value="1"/>
</dbReference>
<dbReference type="PROSITE" id="PS50191">
    <property type="entry name" value="CRAL_TRIO"/>
    <property type="match status" value="1"/>
</dbReference>
<dbReference type="InterPro" id="IPR036865">
    <property type="entry name" value="CRAL-TRIO_dom_sf"/>
</dbReference>
<dbReference type="OrthoDB" id="1434354at2759"/>
<accession>A0A8K1C3D5</accession>
<reference evidence="9" key="1">
    <citation type="submission" date="2019-03" db="EMBL/GenBank/DDBJ databases">
        <title>Long read genome sequence of the mycoparasitic Pythium oligandrum ATCC 38472 isolated from sugarbeet rhizosphere.</title>
        <authorList>
            <person name="Gaulin E."/>
        </authorList>
    </citation>
    <scope>NUCLEOTIDE SEQUENCE</scope>
    <source>
        <strain evidence="9">ATCC 38472_TT</strain>
    </source>
</reference>
<dbReference type="Gene3D" id="3.40.525.10">
    <property type="entry name" value="CRAL-TRIO lipid binding domain"/>
    <property type="match status" value="1"/>
</dbReference>
<dbReference type="CDD" id="cd00170">
    <property type="entry name" value="SEC14"/>
    <property type="match status" value="1"/>
</dbReference>
<feature type="compositionally biased region" description="Polar residues" evidence="5">
    <location>
        <begin position="1"/>
        <end position="13"/>
    </location>
</feature>
<sequence>MMPSASMSMQLTPPLSPVRRGARGRAGSANMVTSARDLLAAKPRRASDERKLQLEEATSDVSTVTTSSSSTSELTAFVASVEAQWVRRKSQWLSHFKSGGASDDEEDGENDANAENDAENKAAKRKREAHEKDLNSKCHVCNVALRLYRLRHRCRNCGMAVCGVHSKNQVPLPHLGIMKEVRVCDLCTRQLVQRRAGYRSPRTHKKARASSSMNEEELLMAGVAEPSSEPRASRASLSTLPLSPHSPHPVESKESELLGSTSGVLYSCLLEEQANIVDEILYLGTLTMGGRALASRHLNGNVAIWKDRWFMLTSAEMLCFKATTDDDKTGGASLAALGELRSSVHLTDILHIELNDQYPRILTVIRSDGRVFRVRAKTPEQCQEIMAAIKNAQQLFQDAMHRLQRGVQPEDFSISCVTIQHESSLPEQVVASSPLLNEKIQVEMYGSSVLRFYVNGPDTNGVAQYSCQTILLSLSGGLTNGSGQLITCEADPLRAGSWDSKLLRVSLRPSPVSSTFREAMSKQNRLFWTVAVGLVSVGLYAQHRQLPPLEVVVWLLIWMMTLTRFHDPLMLLVTTQRFQRAKRFCVECVEIAHNKKKVASDDDDLAPHDEYVDPRFIEGCNGDIEDAKRRYAETMQWRREKDIDNLLLRSQPHFSAMKASYTHFIHKKDRTGHLVSFEHFGYTKKMREEFLSRGVTEEEAIMHQVFLQEFLWNVVDPRVYPQGTQIKVFDIKGVSMADVSGEVYNFMKNLGTTVAEYNPERMFHIFIVNPPSWFNLIWKVVSPSINPKTRDRVHVVRGPKEVTKALLQFIDEESLPIEYGGKCQCPGGCFTNSPEETDLRNYVESYLNTMEEGDPRIAEALEALKEKYHRQLLPYNKEASSHGHDANTE</sequence>
<dbReference type="SUPFAM" id="SSF46938">
    <property type="entry name" value="CRAL/TRIO N-terminal domain"/>
    <property type="match status" value="1"/>
</dbReference>
<keyword evidence="1" id="KW-0479">Metal-binding</keyword>
<comment type="caution">
    <text evidence="9">The sequence shown here is derived from an EMBL/GenBank/DDBJ whole genome shotgun (WGS) entry which is preliminary data.</text>
</comment>
<feature type="compositionally biased region" description="Acidic residues" evidence="5">
    <location>
        <begin position="102"/>
        <end position="117"/>
    </location>
</feature>
<dbReference type="InterPro" id="IPR036273">
    <property type="entry name" value="CRAL/TRIO_N_dom_sf"/>
</dbReference>
<dbReference type="InterPro" id="IPR011993">
    <property type="entry name" value="PH-like_dom_sf"/>
</dbReference>
<dbReference type="PANTHER" id="PTHR45657">
    <property type="entry name" value="CRAL-TRIO DOMAIN-CONTAINING PROTEIN YKL091C-RELATED"/>
    <property type="match status" value="1"/>
</dbReference>
<evidence type="ECO:0000313" key="10">
    <source>
        <dbReference type="Proteomes" id="UP000794436"/>
    </source>
</evidence>
<feature type="domain" description="CRAL-TRIO" evidence="8">
    <location>
        <begin position="653"/>
        <end position="827"/>
    </location>
</feature>
<gene>
    <name evidence="9" type="ORF">Poli38472_010599</name>
</gene>
<dbReference type="Gene3D" id="2.30.29.30">
    <property type="entry name" value="Pleckstrin-homology domain (PH domain)/Phosphotyrosine-binding domain (PTB)"/>
    <property type="match status" value="1"/>
</dbReference>
<dbReference type="SUPFAM" id="SSF50729">
    <property type="entry name" value="PH domain-like"/>
    <property type="match status" value="1"/>
</dbReference>
<dbReference type="PROSITE" id="PS50003">
    <property type="entry name" value="PH_DOMAIN"/>
    <property type="match status" value="1"/>
</dbReference>
<dbReference type="CDD" id="cd15760">
    <property type="entry name" value="FYVE_scVPS27p_like"/>
    <property type="match status" value="1"/>
</dbReference>
<evidence type="ECO:0000256" key="3">
    <source>
        <dbReference type="ARBA" id="ARBA00022833"/>
    </source>
</evidence>
<feature type="domain" description="FYVE-type" evidence="7">
    <location>
        <begin position="132"/>
        <end position="192"/>
    </location>
</feature>
<dbReference type="AlphaFoldDB" id="A0A8K1C3D5"/>
<feature type="region of interest" description="Disordered" evidence="5">
    <location>
        <begin position="96"/>
        <end position="131"/>
    </location>
</feature>
<dbReference type="Gene3D" id="3.30.40.10">
    <property type="entry name" value="Zinc/RING finger domain, C3HC4 (zinc finger)"/>
    <property type="match status" value="1"/>
</dbReference>
<evidence type="ECO:0000313" key="9">
    <source>
        <dbReference type="EMBL" id="TMW55717.1"/>
    </source>
</evidence>
<dbReference type="GO" id="GO:0008270">
    <property type="term" value="F:zinc ion binding"/>
    <property type="evidence" value="ECO:0007669"/>
    <property type="project" value="UniProtKB-KW"/>
</dbReference>
<keyword evidence="2 4" id="KW-0863">Zinc-finger</keyword>
<organism evidence="9 10">
    <name type="scientific">Pythium oligandrum</name>
    <name type="common">Mycoparasitic fungus</name>
    <dbReference type="NCBI Taxonomy" id="41045"/>
    <lineage>
        <taxon>Eukaryota</taxon>
        <taxon>Sar</taxon>
        <taxon>Stramenopiles</taxon>
        <taxon>Oomycota</taxon>
        <taxon>Peronosporomycetes</taxon>
        <taxon>Pythiales</taxon>
        <taxon>Pythiaceae</taxon>
        <taxon>Pythium</taxon>
    </lineage>
</organism>
<name>A0A8K1C3D5_PYTOL</name>
<dbReference type="Pfam" id="PF01363">
    <property type="entry name" value="FYVE"/>
    <property type="match status" value="1"/>
</dbReference>
<evidence type="ECO:0000256" key="5">
    <source>
        <dbReference type="SAM" id="MobiDB-lite"/>
    </source>
</evidence>
<evidence type="ECO:0000256" key="4">
    <source>
        <dbReference type="PROSITE-ProRule" id="PRU00091"/>
    </source>
</evidence>
<dbReference type="InterPro" id="IPR000306">
    <property type="entry name" value="Znf_FYVE"/>
</dbReference>
<dbReference type="InterPro" id="IPR001251">
    <property type="entry name" value="CRAL-TRIO_dom"/>
</dbReference>
<dbReference type="SMART" id="SM00233">
    <property type="entry name" value="PH"/>
    <property type="match status" value="1"/>
</dbReference>
<dbReference type="CDD" id="cd00821">
    <property type="entry name" value="PH"/>
    <property type="match status" value="1"/>
</dbReference>
<dbReference type="InterPro" id="IPR051026">
    <property type="entry name" value="PI/PC_transfer"/>
</dbReference>
<dbReference type="Proteomes" id="UP000794436">
    <property type="component" value="Unassembled WGS sequence"/>
</dbReference>
<keyword evidence="3" id="KW-0862">Zinc</keyword>
<evidence type="ECO:0000259" key="7">
    <source>
        <dbReference type="PROSITE" id="PS50178"/>
    </source>
</evidence>
<dbReference type="PANTHER" id="PTHR45657:SF1">
    <property type="entry name" value="CRAL-TRIO DOMAIN-CONTAINING PROTEIN YKL091C-RELATED"/>
    <property type="match status" value="1"/>
</dbReference>
<dbReference type="SMART" id="SM00516">
    <property type="entry name" value="SEC14"/>
    <property type="match status" value="1"/>
</dbReference>
<evidence type="ECO:0000256" key="2">
    <source>
        <dbReference type="ARBA" id="ARBA00022771"/>
    </source>
</evidence>
<feature type="compositionally biased region" description="Basic and acidic residues" evidence="5">
    <location>
        <begin position="45"/>
        <end position="54"/>
    </location>
</feature>
<dbReference type="InterPro" id="IPR017455">
    <property type="entry name" value="Znf_FYVE-rel"/>
</dbReference>
<dbReference type="InterPro" id="IPR013083">
    <property type="entry name" value="Znf_RING/FYVE/PHD"/>
</dbReference>
<dbReference type="SUPFAM" id="SSF52087">
    <property type="entry name" value="CRAL/TRIO domain"/>
    <property type="match status" value="1"/>
</dbReference>
<keyword evidence="10" id="KW-1185">Reference proteome</keyword>
<protein>
    <submittedName>
        <fullName evidence="9">Uncharacterized protein</fullName>
    </submittedName>
</protein>
<evidence type="ECO:0000259" key="6">
    <source>
        <dbReference type="PROSITE" id="PS50003"/>
    </source>
</evidence>
<dbReference type="InterPro" id="IPR001849">
    <property type="entry name" value="PH_domain"/>
</dbReference>
<feature type="compositionally biased region" description="Low complexity" evidence="5">
    <location>
        <begin position="59"/>
        <end position="72"/>
    </location>
</feature>
<dbReference type="SMART" id="SM00064">
    <property type="entry name" value="FYVE"/>
    <property type="match status" value="1"/>
</dbReference>
<dbReference type="InterPro" id="IPR011011">
    <property type="entry name" value="Znf_FYVE_PHD"/>
</dbReference>
<evidence type="ECO:0000259" key="8">
    <source>
        <dbReference type="PROSITE" id="PS50191"/>
    </source>
</evidence>
<evidence type="ECO:0000256" key="1">
    <source>
        <dbReference type="ARBA" id="ARBA00022723"/>
    </source>
</evidence>
<dbReference type="SUPFAM" id="SSF57903">
    <property type="entry name" value="FYVE/PHD zinc finger"/>
    <property type="match status" value="1"/>
</dbReference>